<dbReference type="OrthoDB" id="5048213at2759"/>
<keyword evidence="3" id="KW-1185">Reference proteome</keyword>
<reference evidence="2 3" key="1">
    <citation type="journal article" date="2015" name="BMC Genomics">
        <title>The genome of the truffle-parasite Tolypocladium ophioglossoides and the evolution of antifungal peptaibiotics.</title>
        <authorList>
            <person name="Quandt C.A."/>
            <person name="Bushley K.E."/>
            <person name="Spatafora J.W."/>
        </authorList>
    </citation>
    <scope>NUCLEOTIDE SEQUENCE [LARGE SCALE GENOMIC DNA]</scope>
    <source>
        <strain evidence="2 3">CBS 100239</strain>
    </source>
</reference>
<sequence>MQNNMKFGISVLLLASAFGAIAELLPELHLANDKGIDAPKGIRAPRDGVDLDAVCPPDFPRYCPIGGFCCYTLKCCSKSCCQNDALYCIDGHCYK</sequence>
<dbReference type="AlphaFoldDB" id="A0A0L0N2H8"/>
<comment type="caution">
    <text evidence="2">The sequence shown here is derived from an EMBL/GenBank/DDBJ whole genome shotgun (WGS) entry which is preliminary data.</text>
</comment>
<proteinExistence type="predicted"/>
<organism evidence="2 3">
    <name type="scientific">Tolypocladium ophioglossoides (strain CBS 100239)</name>
    <name type="common">Snaketongue truffleclub</name>
    <name type="synonym">Elaphocordyceps ophioglossoides</name>
    <dbReference type="NCBI Taxonomy" id="1163406"/>
    <lineage>
        <taxon>Eukaryota</taxon>
        <taxon>Fungi</taxon>
        <taxon>Dikarya</taxon>
        <taxon>Ascomycota</taxon>
        <taxon>Pezizomycotina</taxon>
        <taxon>Sordariomycetes</taxon>
        <taxon>Hypocreomycetidae</taxon>
        <taxon>Hypocreales</taxon>
        <taxon>Ophiocordycipitaceae</taxon>
        <taxon>Tolypocladium</taxon>
    </lineage>
</organism>
<evidence type="ECO:0000313" key="3">
    <source>
        <dbReference type="Proteomes" id="UP000036947"/>
    </source>
</evidence>
<evidence type="ECO:0000256" key="1">
    <source>
        <dbReference type="SAM" id="SignalP"/>
    </source>
</evidence>
<keyword evidence="1" id="KW-0732">Signal</keyword>
<feature type="signal peptide" evidence="1">
    <location>
        <begin position="1"/>
        <end position="22"/>
    </location>
</feature>
<gene>
    <name evidence="2" type="ORF">TOPH_06934</name>
</gene>
<dbReference type="Proteomes" id="UP000036947">
    <property type="component" value="Unassembled WGS sequence"/>
</dbReference>
<dbReference type="EMBL" id="LFRF01000026">
    <property type="protein sequence ID" value="KND88333.1"/>
    <property type="molecule type" value="Genomic_DNA"/>
</dbReference>
<accession>A0A0L0N2H8</accession>
<name>A0A0L0N2H8_TOLOC</name>
<protein>
    <submittedName>
        <fullName evidence="2">Uncharacterized protein</fullName>
    </submittedName>
</protein>
<feature type="chain" id="PRO_5005544648" evidence="1">
    <location>
        <begin position="23"/>
        <end position="95"/>
    </location>
</feature>
<evidence type="ECO:0000313" key="2">
    <source>
        <dbReference type="EMBL" id="KND88333.1"/>
    </source>
</evidence>